<name>A0AA38PGI5_9AGAR</name>
<protein>
    <recommendedName>
        <fullName evidence="1">F-box domain-containing protein</fullName>
    </recommendedName>
</protein>
<sequence>MNLPPELERQIFLFAMRSDPSIVPSLKLVAHRVRIWTNEIVHEYVLLDNWGRSEGDLKHGLGPVPGKGQLYAGHISPSFAKNVSSLCLTYNHELSADQLRFLANCKALSRLALWVDFTECPELTAILVSFSLQSLSLEVEHFMRLSNFLSLSHVWTSKLTHLELVFWTADVNVDCLRFEHLPFLQHICFVWGRRTYPSTVKIALESCTYLRTLVILTASGQWAEYDHYRSLTEANGVDIVLLPSVRQATYEWVPGGSTVWDRVQEHRASQRSTTTVLRAPLDELSSMIIGFLGSWDSLETLLRARRPKGDMQTFRLQDLPVELERSILETAARLDLKTAINLTLVCRQLKEWIQPSIYEMVTLGSQDVALFLRTMEMFPAHFFAHTVKKLCLTVSVKPDDARRILQTCIGISSLACWVDFLGRTPSVSFRELLYPLPLRRLSIEVVHFQSLSFLECAWINTLTCLDLVFWKSDPLLVSELCFLPALTHLALWLQHPNVEDSALAQILSVVPSLRLLCLVTDEDDLENLEHTRQIDLRIVSVPHPRRGVLDWEAPYRGRLDMWSQAEEILEQRRTAVNQMQTDY</sequence>
<evidence type="ECO:0000313" key="2">
    <source>
        <dbReference type="EMBL" id="KAJ3842306.1"/>
    </source>
</evidence>
<reference evidence="2" key="1">
    <citation type="submission" date="2022-08" db="EMBL/GenBank/DDBJ databases">
        <authorList>
            <consortium name="DOE Joint Genome Institute"/>
            <person name="Min B."/>
            <person name="Riley R."/>
            <person name="Sierra-Patev S."/>
            <person name="Naranjo-Ortiz M."/>
            <person name="Looney B."/>
            <person name="Konkel Z."/>
            <person name="Slot J.C."/>
            <person name="Sakamoto Y."/>
            <person name="Steenwyk J.L."/>
            <person name="Rokas A."/>
            <person name="Carro J."/>
            <person name="Camarero S."/>
            <person name="Ferreira P."/>
            <person name="Molpeceres G."/>
            <person name="Ruiz-Duenas F.J."/>
            <person name="Serrano A."/>
            <person name="Henrissat B."/>
            <person name="Drula E."/>
            <person name="Hughes K.W."/>
            <person name="Mata J.L."/>
            <person name="Ishikawa N.K."/>
            <person name="Vargas-Isla R."/>
            <person name="Ushijima S."/>
            <person name="Smith C.A."/>
            <person name="Ahrendt S."/>
            <person name="Andreopoulos W."/>
            <person name="He G."/>
            <person name="Labutti K."/>
            <person name="Lipzen A."/>
            <person name="Ng V."/>
            <person name="Sandor L."/>
            <person name="Barry K."/>
            <person name="Martinez A.T."/>
            <person name="Xiao Y."/>
            <person name="Gibbons J.G."/>
            <person name="Terashima K."/>
            <person name="Hibbett D.S."/>
            <person name="Grigoriev I.V."/>
        </authorList>
    </citation>
    <scope>NUCLEOTIDE SEQUENCE</scope>
    <source>
        <strain evidence="2">TFB9207</strain>
    </source>
</reference>
<organism evidence="2 3">
    <name type="scientific">Lentinula raphanica</name>
    <dbReference type="NCBI Taxonomy" id="153919"/>
    <lineage>
        <taxon>Eukaryota</taxon>
        <taxon>Fungi</taxon>
        <taxon>Dikarya</taxon>
        <taxon>Basidiomycota</taxon>
        <taxon>Agaricomycotina</taxon>
        <taxon>Agaricomycetes</taxon>
        <taxon>Agaricomycetidae</taxon>
        <taxon>Agaricales</taxon>
        <taxon>Marasmiineae</taxon>
        <taxon>Omphalotaceae</taxon>
        <taxon>Lentinula</taxon>
    </lineage>
</organism>
<gene>
    <name evidence="2" type="ORF">F5878DRAFT_657745</name>
</gene>
<dbReference type="SUPFAM" id="SSF52058">
    <property type="entry name" value="L domain-like"/>
    <property type="match status" value="1"/>
</dbReference>
<dbReference type="EMBL" id="MU806010">
    <property type="protein sequence ID" value="KAJ3842306.1"/>
    <property type="molecule type" value="Genomic_DNA"/>
</dbReference>
<comment type="caution">
    <text evidence="2">The sequence shown here is derived from an EMBL/GenBank/DDBJ whole genome shotgun (WGS) entry which is preliminary data.</text>
</comment>
<dbReference type="InterPro" id="IPR001810">
    <property type="entry name" value="F-box_dom"/>
</dbReference>
<dbReference type="AlphaFoldDB" id="A0AA38PGI5"/>
<proteinExistence type="predicted"/>
<dbReference type="Proteomes" id="UP001163846">
    <property type="component" value="Unassembled WGS sequence"/>
</dbReference>
<evidence type="ECO:0000259" key="1">
    <source>
        <dbReference type="PROSITE" id="PS50181"/>
    </source>
</evidence>
<evidence type="ECO:0000313" key="3">
    <source>
        <dbReference type="Proteomes" id="UP001163846"/>
    </source>
</evidence>
<feature type="domain" description="F-box" evidence="1">
    <location>
        <begin position="313"/>
        <end position="361"/>
    </location>
</feature>
<keyword evidence="3" id="KW-1185">Reference proteome</keyword>
<dbReference type="PROSITE" id="PS50181">
    <property type="entry name" value="FBOX"/>
    <property type="match status" value="1"/>
</dbReference>
<accession>A0AA38PGI5</accession>